<feature type="transmembrane region" description="Helical" evidence="1">
    <location>
        <begin position="436"/>
        <end position="456"/>
    </location>
</feature>
<feature type="transmembrane region" description="Helical" evidence="1">
    <location>
        <begin position="508"/>
        <end position="528"/>
    </location>
</feature>
<feature type="transmembrane region" description="Helical" evidence="1">
    <location>
        <begin position="651"/>
        <end position="677"/>
    </location>
</feature>
<feature type="transmembrane region" description="Helical" evidence="1">
    <location>
        <begin position="226"/>
        <end position="246"/>
    </location>
</feature>
<feature type="transmembrane region" description="Helical" evidence="1">
    <location>
        <begin position="1378"/>
        <end position="1398"/>
    </location>
</feature>
<feature type="transmembrane region" description="Helical" evidence="1">
    <location>
        <begin position="1338"/>
        <end position="1357"/>
    </location>
</feature>
<feature type="transmembrane region" description="Helical" evidence="1">
    <location>
        <begin position="477"/>
        <end position="496"/>
    </location>
</feature>
<dbReference type="Pfam" id="PF03134">
    <property type="entry name" value="TB2_DP1_HVA22"/>
    <property type="match status" value="1"/>
</dbReference>
<evidence type="ECO:0000313" key="4">
    <source>
        <dbReference type="Proteomes" id="UP000092444"/>
    </source>
</evidence>
<feature type="transmembrane region" description="Helical" evidence="1">
    <location>
        <begin position="1298"/>
        <end position="1318"/>
    </location>
</feature>
<feature type="transmembrane region" description="Helical" evidence="1">
    <location>
        <begin position="619"/>
        <end position="639"/>
    </location>
</feature>
<dbReference type="InterPro" id="IPR002656">
    <property type="entry name" value="Acyl_transf_3_dom"/>
</dbReference>
<feature type="transmembrane region" description="Helical" evidence="1">
    <location>
        <begin position="1181"/>
        <end position="1200"/>
    </location>
</feature>
<dbReference type="VEuPathDB" id="VectorBase:GMOY008512"/>
<feature type="transmembrane region" description="Helical" evidence="1">
    <location>
        <begin position="1069"/>
        <end position="1089"/>
    </location>
</feature>
<dbReference type="GO" id="GO:0016747">
    <property type="term" value="F:acyltransferase activity, transferring groups other than amino-acyl groups"/>
    <property type="evidence" value="ECO:0007669"/>
    <property type="project" value="InterPro"/>
</dbReference>
<keyword evidence="1" id="KW-0472">Membrane</keyword>
<feature type="transmembrane region" description="Helical" evidence="1">
    <location>
        <begin position="697"/>
        <end position="716"/>
    </location>
</feature>
<feature type="transmembrane region" description="Helical" evidence="1">
    <location>
        <begin position="807"/>
        <end position="828"/>
    </location>
</feature>
<accession>A0A1B0G5B6</accession>
<evidence type="ECO:0000256" key="1">
    <source>
        <dbReference type="SAM" id="Phobius"/>
    </source>
</evidence>
<feature type="transmembrane region" description="Helical" evidence="1">
    <location>
        <begin position="723"/>
        <end position="744"/>
    </location>
</feature>
<organism evidence="3 4">
    <name type="scientific">Glossina morsitans morsitans</name>
    <name type="common">Savannah tsetse fly</name>
    <dbReference type="NCBI Taxonomy" id="37546"/>
    <lineage>
        <taxon>Eukaryota</taxon>
        <taxon>Metazoa</taxon>
        <taxon>Ecdysozoa</taxon>
        <taxon>Arthropoda</taxon>
        <taxon>Hexapoda</taxon>
        <taxon>Insecta</taxon>
        <taxon>Pterygota</taxon>
        <taxon>Neoptera</taxon>
        <taxon>Endopterygota</taxon>
        <taxon>Diptera</taxon>
        <taxon>Brachycera</taxon>
        <taxon>Muscomorpha</taxon>
        <taxon>Hippoboscoidea</taxon>
        <taxon>Glossinidae</taxon>
        <taxon>Glossina</taxon>
    </lineage>
</organism>
<feature type="transmembrane region" description="Helical" evidence="1">
    <location>
        <begin position="775"/>
        <end position="795"/>
    </location>
</feature>
<evidence type="ECO:0000259" key="2">
    <source>
        <dbReference type="Pfam" id="PF01757"/>
    </source>
</evidence>
<name>A0A1B0G5B6_GLOMM</name>
<feature type="transmembrane region" description="Helical" evidence="1">
    <location>
        <begin position="1209"/>
        <end position="1229"/>
    </location>
</feature>
<sequence length="1521" mass="178258">MPELYKLDDYDKCLSRTQSGYCMVYAEIVPDNSSKLWNFIDVYSKDYRHHFRHDHLLFGICVDRCEILLETLSLSEQSELYDERVESNEITEYYAKVHREETEQYSGYQQLLGKCLNYDFRAKFGLQLKTFIEYCEYPDKTLKINGWALTAYGVFAIFVVVNILSSCYDYYLLRQQTEYSENIDFYKRDLKTSAHKLLTSFSIYRNYYRLTRPMPQEYEQLKFLNGYRFVCIFVTVAAHSIVYLTLAPIQNIIEIEEMKKRPAATILQGGPVIMQTFFLITAFMLKLKFNDLHLVTPQTKISKCCKVFVKVLTLRIVPSLIMLILFEAFLLQNVGHGPFWKHVVQPGSVLCREYWWKNVFMLNNILMHYSKYEIIFVSSRFPNWKKCIYAAMALASIIITSAVTYIFKLEAFAYFAFESYRYLFVKDFPTFYQGYVPFYMNLGAYLGGFILADIYSNYIRCDDKVKKRFAGVLKYKCGYWLIYLVGFLLICSSSYFKNYESERPPFLVAAYAGLFRNVWAFVNVLAFLGNFFKLGYTFDIVAYTVLASFAFVNVLSSLYDYYLRCQQPHYKQTYGFYKTEPSNSVHRLLTSFSIYRNYFRLMAPVTTSTNKRLRFLNGYRALFVILNLFGHCAMFYTGVHIENTQFFEDYFHSPVVTIFQNGPVITQVFFLLCGFVLKMKFNEFRPITPECSMHSWFLAADMQLTVLFLLVLILISKFPKLKILSLTMLTIVSIAITAAVTYMLKLEAFIYFKPESFRFLFFLNIKEFYQSYVPFYTNMGGYIIGFILADIYANCKDSASLNKWIQLGFWLAIPAAFAFLFSGLFFMNSGIERPSLWLALYAGLYRKVFIAIAMWAIWAMFYKAGLIVVGCNTFSDSQRKIPLSSYYEMPPLYQFDDYDKCIDSRTSFSYCVVYAEIEPNASSPLWNQIDMYSKDDRHHYRHDHLFFGVCVEDCKALLKSLADFQQQELYDKMVGSNEQTRNIQIYDHYKRNQNGVKQLLTSFSIYRNYYRLLAPSSVEKNDLKFINGLRVFLLFCVVMAHSVVLDMLIQTQNPQYFEKFYYNPEITIFTNGAVIIQIFFLLAGFFLKLKFDELQLVSPRTSLRRCIGVYFKVFLARYLRIVPSLMILILFNGFLLSHMGDGPFWRHITEAEHVFCREYWWQNLFMINNFFLKESCCQHTWFLATDIQLTEFFLIVFILVAKYPQIKKFFLLVLTIASTLITSVVTYVLKLDPFLYARPETYRYVFFKDFETMYQSYVPFYTNLSGYILGFIWAEIYENYVHLEAVKKRFTGVLLYELCFWILFLSCFGLIFSGVFFINRDIEKPSLWIATYAGVYRLAWVFVVMLIILGMCFKLGFHMGLIDNFLSTKQPNAEQKHNEAIVVLGTGAAAFCALYLVFGYGAQLLCNIIGVMYPAYVSIHAIESSSKLDDTKWLIYWVTFGIMSIIEYFSGVLTSVIPFYWLLKCIFLIWCMLPVEKNGSHVIYINVVRPYFLKHHKAVDAAIDKAFDTAKKNIGSAFKQD</sequence>
<feature type="transmembrane region" description="Helical" evidence="1">
    <location>
        <begin position="1258"/>
        <end position="1277"/>
    </location>
</feature>
<dbReference type="InterPro" id="IPR052728">
    <property type="entry name" value="O2_lipid_transport_reg"/>
</dbReference>
<keyword evidence="1" id="KW-0812">Transmembrane</keyword>
<feature type="transmembrane region" description="Helical" evidence="1">
    <location>
        <begin position="848"/>
        <end position="871"/>
    </location>
</feature>
<feature type="transmembrane region" description="Helical" evidence="1">
    <location>
        <begin position="1029"/>
        <end position="1049"/>
    </location>
</feature>
<keyword evidence="1" id="KW-1133">Transmembrane helix</keyword>
<feature type="transmembrane region" description="Helical" evidence="1">
    <location>
        <begin position="307"/>
        <end position="331"/>
    </location>
</feature>
<feature type="transmembrane region" description="Helical" evidence="1">
    <location>
        <begin position="1109"/>
        <end position="1135"/>
    </location>
</feature>
<proteinExistence type="predicted"/>
<feature type="transmembrane region" description="Helical" evidence="1">
    <location>
        <begin position="388"/>
        <end position="416"/>
    </location>
</feature>
<dbReference type="InterPro" id="IPR004345">
    <property type="entry name" value="TB2_DP1_HVA22"/>
</dbReference>
<dbReference type="EMBL" id="CCAG010011641">
    <property type="status" value="NOT_ANNOTATED_CDS"/>
    <property type="molecule type" value="Genomic_DNA"/>
</dbReference>
<dbReference type="PANTHER" id="PTHR11161:SF22">
    <property type="entry name" value="ACYLTRANSFERASE 3 DOMAIN-CONTAINING PROTEIN-RELATED"/>
    <property type="match status" value="1"/>
</dbReference>
<feature type="transmembrane region" description="Helical" evidence="1">
    <location>
        <begin position="266"/>
        <end position="287"/>
    </location>
</feature>
<dbReference type="Pfam" id="PF01757">
    <property type="entry name" value="Acyl_transf_3"/>
    <property type="match status" value="1"/>
</dbReference>
<evidence type="ECO:0000313" key="3">
    <source>
        <dbReference type="EnsemblMetazoa" id="GMOY008512-PA"/>
    </source>
</evidence>
<dbReference type="PANTHER" id="PTHR11161">
    <property type="entry name" value="O-ACYLTRANSFERASE"/>
    <property type="match status" value="1"/>
</dbReference>
<feature type="transmembrane region" description="Helical" evidence="1">
    <location>
        <begin position="149"/>
        <end position="171"/>
    </location>
</feature>
<feature type="domain" description="Acyltransferase 3" evidence="2">
    <location>
        <begin position="1024"/>
        <end position="1357"/>
    </location>
</feature>
<reference evidence="3" key="1">
    <citation type="submission" date="2020-05" db="UniProtKB">
        <authorList>
            <consortium name="EnsemblMetazoa"/>
        </authorList>
    </citation>
    <scope>IDENTIFICATION</scope>
    <source>
        <strain evidence="3">Yale</strain>
    </source>
</reference>
<dbReference type="EnsemblMetazoa" id="GMOY008512-RA">
    <property type="protein sequence ID" value="GMOY008512-PA"/>
    <property type="gene ID" value="GMOY008512"/>
</dbReference>
<protein>
    <recommendedName>
        <fullName evidence="2">Acyltransferase 3 domain-containing protein</fullName>
    </recommendedName>
</protein>
<dbReference type="Proteomes" id="UP000092444">
    <property type="component" value="Unassembled WGS sequence"/>
</dbReference>
<feature type="transmembrane region" description="Helical" evidence="1">
    <location>
        <begin position="1434"/>
        <end position="1453"/>
    </location>
</feature>
<keyword evidence="4" id="KW-1185">Reference proteome</keyword>
<feature type="transmembrane region" description="Helical" evidence="1">
    <location>
        <begin position="540"/>
        <end position="559"/>
    </location>
</feature>